<dbReference type="InterPro" id="IPR002102">
    <property type="entry name" value="Cohesin_dom"/>
</dbReference>
<evidence type="ECO:0000256" key="4">
    <source>
        <dbReference type="ARBA" id="ARBA00022801"/>
    </source>
</evidence>
<dbReference type="InterPro" id="IPR016134">
    <property type="entry name" value="Dockerin_dom"/>
</dbReference>
<dbReference type="InterPro" id="IPR025705">
    <property type="entry name" value="Beta_hexosaminidase_sua/sub"/>
</dbReference>
<dbReference type="Proteomes" id="UP001469365">
    <property type="component" value="Unassembled WGS sequence"/>
</dbReference>
<sequence>MKKSIVKKAASTAMALLLSANIMSLIPTAASAATSQPSIFPNPVSYSVGTGQFLLTRSTSIYVAGNSAEETDELFKNGQVLASKLNRSTGYQINVIKSNNPSAGSIYLTTVGGNAAQGNEGYDLNTTSDQVKLTANKPEGVFRGIQTLLQLLPADIEKSSIVSGVQWVIPNSTISDKPTYEYRGFMLDVARHFFPVDIVKRQIDLASQYKINKFHMHLSDDQGWRIEIKSRPELIEYGSKGQVGGGPGGYYTQEEFKEIVNYAAERYIEVIPEIDMPGHTNAALASIAELNPDGKRKPMRTDTAVGYSTLMARSEITYQFVDDVVREIAAISPSPYFHLGGDESHVTSASDYDYFIGRATAILDKYGKKAIGWDPSDTSSGTTSDTVLQNWNCTPTTGTAAKAKGLKVIVSPANTYIDMRYYNNTPLGLAWRGNVNTAKAYNWNPTDCISGANIYGVESTLWSETILTQDQMDYMVYPRLIANAEVGWTPQSNRNWDDFKGRLVNQTSRLQNKGIKFYADPIVWTPSSSPFHLEWKMDEGNGSALADTSGYKNGTIVGGSAWTTGKYGSAVSLNGTSSYINLGAADIPGDWTVGVWVNGQPSTSRNEALLSGVTSSIKINQKRTGKVGFSIYGGKDYNYNYSIPSNQWTHLTFVGTSTETALYENGVLKETLPVKIDGPMDLVGAEASGNSRNSFIKGSLDEFNIFNRALSASEIVALIQSPTEPKAVLKAPQTADSGQSFEATIGLSAVTQDEYQQVYAQDLTLSYDPANLILESVESAREGFQVIAKKDTAPGQIRILSASVGGDNKGVLPQGDLVKLKFKVKSVAQTTNTSVSVSKASIANGQGKELQVGDASRTISLVGAPPVDKSTLNDLISSAQSKHDAATEGTTSGQYPAGSKAKLQAAIDSAKAVAANTEATKQQVEQAVAELNTALQAFIASVVTSQPGDLNGDNKFTIGDLALVAKYYGAKEGDANWNEAKIADVVGHGKVDIEDLAFVANKILASE</sequence>
<reference evidence="10 11" key="1">
    <citation type="submission" date="2024-04" db="EMBL/GenBank/DDBJ databases">
        <title>draft genome sequnece of Paenibacillus filicis.</title>
        <authorList>
            <person name="Kim D.-U."/>
        </authorList>
    </citation>
    <scope>NUCLEOTIDE SEQUENCE [LARGE SCALE GENOMIC DNA]</scope>
    <source>
        <strain evidence="10 11">KACC14197</strain>
    </source>
</reference>
<dbReference type="PROSITE" id="PS51766">
    <property type="entry name" value="DOCKERIN"/>
    <property type="match status" value="1"/>
</dbReference>
<dbReference type="Pfam" id="PF07554">
    <property type="entry name" value="FIVAR"/>
    <property type="match status" value="1"/>
</dbReference>
<feature type="coiled-coil region" evidence="7">
    <location>
        <begin position="900"/>
        <end position="934"/>
    </location>
</feature>
<dbReference type="InterPro" id="IPR017853">
    <property type="entry name" value="GH"/>
</dbReference>
<dbReference type="InterPro" id="IPR002105">
    <property type="entry name" value="Dockerin_1_rpt"/>
</dbReference>
<dbReference type="InterPro" id="IPR013320">
    <property type="entry name" value="ConA-like_dom_sf"/>
</dbReference>
<gene>
    <name evidence="10" type="ORF">WMW72_13085</name>
</gene>
<evidence type="ECO:0000256" key="1">
    <source>
        <dbReference type="ARBA" id="ARBA00001231"/>
    </source>
</evidence>
<dbReference type="InterPro" id="IPR015883">
    <property type="entry name" value="Glyco_hydro_20_cat"/>
</dbReference>
<dbReference type="SUPFAM" id="SSF49384">
    <property type="entry name" value="Carbohydrate-binding domain"/>
    <property type="match status" value="1"/>
</dbReference>
<dbReference type="Gene3D" id="2.60.40.680">
    <property type="match status" value="1"/>
</dbReference>
<dbReference type="Pfam" id="PF13385">
    <property type="entry name" value="Laminin_G_3"/>
    <property type="match status" value="1"/>
</dbReference>
<dbReference type="InterPro" id="IPR008965">
    <property type="entry name" value="CBM2/CBM3_carb-bd_dom_sf"/>
</dbReference>
<feature type="chain" id="PRO_5046709763" description="beta-N-acetylhexosaminidase" evidence="8">
    <location>
        <begin position="33"/>
        <end position="1007"/>
    </location>
</feature>
<protein>
    <recommendedName>
        <fullName evidence="3">beta-N-acetylhexosaminidase</fullName>
        <ecNumber evidence="3">3.2.1.52</ecNumber>
    </recommendedName>
    <alternativeName>
        <fullName evidence="6">Beta-N-acetylhexosaminidase</fullName>
    </alternativeName>
</protein>
<comment type="catalytic activity">
    <reaction evidence="1">
        <text>Hydrolysis of terminal non-reducing N-acetyl-D-hexosamine residues in N-acetyl-beta-D-hexosaminides.</text>
        <dbReference type="EC" id="3.2.1.52"/>
    </reaction>
</comment>
<evidence type="ECO:0000313" key="10">
    <source>
        <dbReference type="EMBL" id="MEK8128836.1"/>
    </source>
</evidence>
<dbReference type="SUPFAM" id="SSF49899">
    <property type="entry name" value="Concanavalin A-like lectins/glucanases"/>
    <property type="match status" value="1"/>
</dbReference>
<keyword evidence="11" id="KW-1185">Reference proteome</keyword>
<dbReference type="InterPro" id="IPR015882">
    <property type="entry name" value="HEX_bac_N"/>
</dbReference>
<dbReference type="EC" id="3.2.1.52" evidence="3"/>
<feature type="signal peptide" evidence="8">
    <location>
        <begin position="1"/>
        <end position="32"/>
    </location>
</feature>
<dbReference type="CDD" id="cd08547">
    <property type="entry name" value="Type_II_cohesin"/>
    <property type="match status" value="1"/>
</dbReference>
<dbReference type="EMBL" id="JBBPCC010000007">
    <property type="protein sequence ID" value="MEK8128836.1"/>
    <property type="molecule type" value="Genomic_DNA"/>
</dbReference>
<evidence type="ECO:0000256" key="8">
    <source>
        <dbReference type="SAM" id="SignalP"/>
    </source>
</evidence>
<proteinExistence type="inferred from homology"/>
<evidence type="ECO:0000259" key="9">
    <source>
        <dbReference type="PROSITE" id="PS51766"/>
    </source>
</evidence>
<dbReference type="Pfam" id="PF00728">
    <property type="entry name" value="Glyco_hydro_20"/>
    <property type="match status" value="1"/>
</dbReference>
<dbReference type="InterPro" id="IPR036439">
    <property type="entry name" value="Dockerin_dom_sf"/>
</dbReference>
<dbReference type="Gene3D" id="1.10.1330.10">
    <property type="entry name" value="Dockerin domain"/>
    <property type="match status" value="1"/>
</dbReference>
<dbReference type="CDD" id="cd06568">
    <property type="entry name" value="GH20_SpHex_like"/>
    <property type="match status" value="1"/>
</dbReference>
<evidence type="ECO:0000256" key="2">
    <source>
        <dbReference type="ARBA" id="ARBA00006285"/>
    </source>
</evidence>
<dbReference type="Pfam" id="PF00963">
    <property type="entry name" value="Cohesin"/>
    <property type="match status" value="1"/>
</dbReference>
<keyword evidence="7" id="KW-0175">Coiled coil</keyword>
<comment type="caution">
    <text evidence="10">The sequence shown here is derived from an EMBL/GenBank/DDBJ whole genome shotgun (WGS) entry which is preliminary data.</text>
</comment>
<dbReference type="Gene3D" id="2.60.120.200">
    <property type="match status" value="1"/>
</dbReference>
<keyword evidence="5" id="KW-0326">Glycosidase</keyword>
<name>A0ABU9DKR2_9BACL</name>
<dbReference type="PANTHER" id="PTHR22600">
    <property type="entry name" value="BETA-HEXOSAMINIDASE"/>
    <property type="match status" value="1"/>
</dbReference>
<comment type="similarity">
    <text evidence="2">Belongs to the glycosyl hydrolase 20 family.</text>
</comment>
<dbReference type="InterPro" id="IPR029018">
    <property type="entry name" value="Hex-like_dom2"/>
</dbReference>
<evidence type="ECO:0000256" key="3">
    <source>
        <dbReference type="ARBA" id="ARBA00012663"/>
    </source>
</evidence>
<keyword evidence="4" id="KW-0378">Hydrolase</keyword>
<organism evidence="10 11">
    <name type="scientific">Paenibacillus filicis</name>
    <dbReference type="NCBI Taxonomy" id="669464"/>
    <lineage>
        <taxon>Bacteria</taxon>
        <taxon>Bacillati</taxon>
        <taxon>Bacillota</taxon>
        <taxon>Bacilli</taxon>
        <taxon>Bacillales</taxon>
        <taxon>Paenibacillaceae</taxon>
        <taxon>Paenibacillus</taxon>
    </lineage>
</organism>
<evidence type="ECO:0000313" key="11">
    <source>
        <dbReference type="Proteomes" id="UP001469365"/>
    </source>
</evidence>
<evidence type="ECO:0000256" key="6">
    <source>
        <dbReference type="ARBA" id="ARBA00030512"/>
    </source>
</evidence>
<evidence type="ECO:0000256" key="7">
    <source>
        <dbReference type="SAM" id="Coils"/>
    </source>
</evidence>
<keyword evidence="8" id="KW-0732">Signal</keyword>
<dbReference type="SUPFAM" id="SSF63446">
    <property type="entry name" value="Type I dockerin domain"/>
    <property type="match status" value="1"/>
</dbReference>
<dbReference type="PANTHER" id="PTHR22600:SF57">
    <property type="entry name" value="BETA-N-ACETYLHEXOSAMINIDASE"/>
    <property type="match status" value="1"/>
</dbReference>
<dbReference type="Gene3D" id="1.20.1270.90">
    <property type="entry name" value="AF1782-like"/>
    <property type="match status" value="1"/>
</dbReference>
<dbReference type="SUPFAM" id="SSF55545">
    <property type="entry name" value="beta-N-acetylhexosaminidase-like domain"/>
    <property type="match status" value="1"/>
</dbReference>
<dbReference type="Gene3D" id="3.20.20.80">
    <property type="entry name" value="Glycosidases"/>
    <property type="match status" value="1"/>
</dbReference>
<dbReference type="PRINTS" id="PR00738">
    <property type="entry name" value="GLHYDRLASE20"/>
</dbReference>
<dbReference type="Gene3D" id="3.30.379.10">
    <property type="entry name" value="Chitobiase/beta-hexosaminidase domain 2-like"/>
    <property type="match status" value="1"/>
</dbReference>
<dbReference type="Pfam" id="PF02838">
    <property type="entry name" value="Glyco_hydro_20b"/>
    <property type="match status" value="1"/>
</dbReference>
<evidence type="ECO:0000256" key="5">
    <source>
        <dbReference type="ARBA" id="ARBA00023295"/>
    </source>
</evidence>
<dbReference type="RefSeq" id="WP_341415926.1">
    <property type="nucleotide sequence ID" value="NZ_JBBPCC010000007.1"/>
</dbReference>
<dbReference type="CDD" id="cd14254">
    <property type="entry name" value="Dockerin_II"/>
    <property type="match status" value="1"/>
</dbReference>
<dbReference type="SUPFAM" id="SSF51445">
    <property type="entry name" value="(Trans)glycosidases"/>
    <property type="match status" value="1"/>
</dbReference>
<feature type="domain" description="Dockerin" evidence="9">
    <location>
        <begin position="943"/>
        <end position="1007"/>
    </location>
</feature>
<accession>A0ABU9DKR2</accession>
<dbReference type="Pfam" id="PF00404">
    <property type="entry name" value="Dockerin_1"/>
    <property type="match status" value="1"/>
</dbReference>